<dbReference type="RefSeq" id="WP_076398323.1">
    <property type="nucleotide sequence ID" value="NZ_FTOA01000001.1"/>
</dbReference>
<dbReference type="AlphaFoldDB" id="A0A1N7ILV2"/>
<reference evidence="12 13" key="1">
    <citation type="submission" date="2017-01" db="EMBL/GenBank/DDBJ databases">
        <authorList>
            <person name="Mah S.A."/>
            <person name="Swanson W.J."/>
            <person name="Moy G.W."/>
            <person name="Vacquier V.D."/>
        </authorList>
    </citation>
    <scope>NUCLEOTIDE SEQUENCE [LARGE SCALE GENOMIC DNA]</scope>
    <source>
        <strain evidence="12 13">DSM 11589</strain>
    </source>
</reference>
<evidence type="ECO:0000256" key="9">
    <source>
        <dbReference type="SAM" id="MobiDB-lite"/>
    </source>
</evidence>
<keyword evidence="13" id="KW-1185">Reference proteome</keyword>
<dbReference type="SUPFAM" id="SSF56796">
    <property type="entry name" value="Dehydroquinate synthase-like"/>
    <property type="match status" value="1"/>
</dbReference>
<keyword evidence="5" id="KW-0809">Transit peptide</keyword>
<dbReference type="GO" id="GO:0004022">
    <property type="term" value="F:alcohol dehydrogenase (NAD+) activity"/>
    <property type="evidence" value="ECO:0007669"/>
    <property type="project" value="UniProtKB-EC"/>
</dbReference>
<dbReference type="Proteomes" id="UP000185678">
    <property type="component" value="Unassembled WGS sequence"/>
</dbReference>
<evidence type="ECO:0000256" key="5">
    <source>
        <dbReference type="ARBA" id="ARBA00022946"/>
    </source>
</evidence>
<evidence type="ECO:0000313" key="12">
    <source>
        <dbReference type="EMBL" id="SIS38044.1"/>
    </source>
</evidence>
<comment type="catalytic activity">
    <reaction evidence="1">
        <text>(S)-3-hydroxybutanoate + 2-oxoglutarate = (R)-2-hydroxyglutarate + acetoacetate</text>
        <dbReference type="Rhea" id="RHEA:23048"/>
        <dbReference type="ChEBI" id="CHEBI:11047"/>
        <dbReference type="ChEBI" id="CHEBI:13705"/>
        <dbReference type="ChEBI" id="CHEBI:15801"/>
        <dbReference type="ChEBI" id="CHEBI:16810"/>
        <dbReference type="EC" id="1.1.99.24"/>
    </reaction>
</comment>
<comment type="similarity">
    <text evidence="3">Belongs to the iron-containing alcohol dehydrogenase family. Hydroxyacid-oxoacid transhydrogenase subfamily.</text>
</comment>
<feature type="domain" description="Fe-containing alcohol dehydrogenase-like C-terminal" evidence="11">
    <location>
        <begin position="240"/>
        <end position="431"/>
    </location>
</feature>
<feature type="compositionally biased region" description="Basic residues" evidence="9">
    <location>
        <begin position="449"/>
        <end position="459"/>
    </location>
</feature>
<evidence type="ECO:0000259" key="10">
    <source>
        <dbReference type="Pfam" id="PF00465"/>
    </source>
</evidence>
<dbReference type="EC" id="1.1.99.24" evidence="4"/>
<dbReference type="GO" id="GO:0046872">
    <property type="term" value="F:metal ion binding"/>
    <property type="evidence" value="ECO:0007669"/>
    <property type="project" value="InterPro"/>
</dbReference>
<dbReference type="PANTHER" id="PTHR11496:SF83">
    <property type="entry name" value="HYDROXYACID-OXOACID TRANSHYDROGENASE, MITOCHONDRIAL"/>
    <property type="match status" value="1"/>
</dbReference>
<dbReference type="InterPro" id="IPR042157">
    <property type="entry name" value="HOT"/>
</dbReference>
<evidence type="ECO:0000256" key="1">
    <source>
        <dbReference type="ARBA" id="ARBA00000813"/>
    </source>
</evidence>
<keyword evidence="6" id="KW-0560">Oxidoreductase</keyword>
<organism evidence="12 13">
    <name type="scientific">Insolitispirillum peregrinum</name>
    <dbReference type="NCBI Taxonomy" id="80876"/>
    <lineage>
        <taxon>Bacteria</taxon>
        <taxon>Pseudomonadati</taxon>
        <taxon>Pseudomonadota</taxon>
        <taxon>Alphaproteobacteria</taxon>
        <taxon>Rhodospirillales</taxon>
        <taxon>Novispirillaceae</taxon>
        <taxon>Insolitispirillum</taxon>
    </lineage>
</organism>
<dbReference type="FunFam" id="3.40.50.1970:FF:000003">
    <property type="entry name" value="Alcohol dehydrogenase, iron-containing"/>
    <property type="match status" value="1"/>
</dbReference>
<evidence type="ECO:0000256" key="8">
    <source>
        <dbReference type="ARBA" id="ARBA00049496"/>
    </source>
</evidence>
<comment type="cofactor">
    <cofactor evidence="2">
        <name>Fe cation</name>
        <dbReference type="ChEBI" id="CHEBI:24875"/>
    </cofactor>
</comment>
<dbReference type="InterPro" id="IPR001670">
    <property type="entry name" value="ADH_Fe/GldA"/>
</dbReference>
<evidence type="ECO:0000259" key="11">
    <source>
        <dbReference type="Pfam" id="PF25137"/>
    </source>
</evidence>
<evidence type="ECO:0000256" key="6">
    <source>
        <dbReference type="ARBA" id="ARBA00023002"/>
    </source>
</evidence>
<dbReference type="InterPro" id="IPR056798">
    <property type="entry name" value="ADH_Fe_C"/>
</dbReference>
<comment type="catalytic activity">
    <reaction evidence="7">
        <text>a primary alcohol + NAD(+) = an aldehyde + NADH + H(+)</text>
        <dbReference type="Rhea" id="RHEA:10736"/>
        <dbReference type="ChEBI" id="CHEBI:15378"/>
        <dbReference type="ChEBI" id="CHEBI:15734"/>
        <dbReference type="ChEBI" id="CHEBI:17478"/>
        <dbReference type="ChEBI" id="CHEBI:57540"/>
        <dbReference type="ChEBI" id="CHEBI:57945"/>
        <dbReference type="EC" id="1.1.1.1"/>
    </reaction>
</comment>
<evidence type="ECO:0000256" key="3">
    <source>
        <dbReference type="ARBA" id="ARBA00010005"/>
    </source>
</evidence>
<dbReference type="Gene3D" id="3.40.50.1970">
    <property type="match status" value="1"/>
</dbReference>
<dbReference type="InterPro" id="IPR018211">
    <property type="entry name" value="ADH_Fe_CS"/>
</dbReference>
<dbReference type="STRING" id="80876.SAMN05421779_101335"/>
<sequence length="459" mass="48475">MSSPSDSPACDRVFTIDPVALKYGHGALSELGFEAIALGLRRIFLVTDRRLRSLPPVQTALASLQAAGCDVVIHEITQLEPTDDSFKTAAAAAKEANPDGYVSIGGGSVIDTAKAANLYATHPTGDFLDYVNPPIGGGKAIPGPLKPHLACPTTAGTGSETTAVAIFDLVGARVKTGISSKLLRPTKAIVDPTATYSAPAGVVACTGFDVLTHALESYTARPFTSRLRPDSPALRPPYQGANPWSDGGALRAIVLGGQYLERAVHDPADTEARDWLCFAATLAGLAFGNAGVHLPHAMSYSVAGLKHDHHAPGYQDEKAMIPHGLSVVINAPAVFRFTAVSDPMRHLRAAQALGADVEFDEDALDDAGEYLAQRLEEMMRATGIPNGLSALGYDHGDIPALVEGCWQQQRLLTLSPVEVSRADLAELYGAALHYWDDTPPAATAPAPAPRKKEKGKKRR</sequence>
<dbReference type="CDD" id="cd08190">
    <property type="entry name" value="HOT"/>
    <property type="match status" value="1"/>
</dbReference>
<dbReference type="Pfam" id="PF25137">
    <property type="entry name" value="ADH_Fe_C"/>
    <property type="match status" value="1"/>
</dbReference>
<dbReference type="GO" id="GO:0047988">
    <property type="term" value="F:hydroxyacid-oxoacid transhydrogenase activity"/>
    <property type="evidence" value="ECO:0007669"/>
    <property type="project" value="UniProtKB-EC"/>
</dbReference>
<dbReference type="PROSITE" id="PS00913">
    <property type="entry name" value="ADH_IRON_1"/>
    <property type="match status" value="1"/>
</dbReference>
<dbReference type="PANTHER" id="PTHR11496">
    <property type="entry name" value="ALCOHOL DEHYDROGENASE"/>
    <property type="match status" value="1"/>
</dbReference>
<dbReference type="Pfam" id="PF00465">
    <property type="entry name" value="Fe-ADH"/>
    <property type="match status" value="1"/>
</dbReference>
<dbReference type="Gene3D" id="1.20.1090.10">
    <property type="entry name" value="Dehydroquinate synthase-like - alpha domain"/>
    <property type="match status" value="1"/>
</dbReference>
<proteinExistence type="inferred from homology"/>
<feature type="domain" description="Alcohol dehydrogenase iron-type/glycerol dehydrogenase GldA" evidence="10">
    <location>
        <begin position="20"/>
        <end position="192"/>
    </location>
</feature>
<evidence type="ECO:0000313" key="13">
    <source>
        <dbReference type="Proteomes" id="UP000185678"/>
    </source>
</evidence>
<dbReference type="InterPro" id="IPR039697">
    <property type="entry name" value="Alcohol_dehydrogenase_Fe"/>
</dbReference>
<evidence type="ECO:0000256" key="2">
    <source>
        <dbReference type="ARBA" id="ARBA00001962"/>
    </source>
</evidence>
<evidence type="ECO:0000256" key="4">
    <source>
        <dbReference type="ARBA" id="ARBA00013182"/>
    </source>
</evidence>
<gene>
    <name evidence="12" type="ORF">SAMN05421779_101335</name>
</gene>
<dbReference type="OrthoDB" id="9815791at2"/>
<comment type="catalytic activity">
    <reaction evidence="8">
        <text>4-hydroxybutanoate + 2-oxoglutarate = (R)-2-hydroxyglutarate + succinate semialdehyde</text>
        <dbReference type="Rhea" id="RHEA:24734"/>
        <dbReference type="ChEBI" id="CHEBI:15801"/>
        <dbReference type="ChEBI" id="CHEBI:16724"/>
        <dbReference type="ChEBI" id="CHEBI:16810"/>
        <dbReference type="ChEBI" id="CHEBI:57706"/>
        <dbReference type="EC" id="1.1.99.24"/>
    </reaction>
</comment>
<accession>A0A1N7ILV2</accession>
<protein>
    <recommendedName>
        <fullName evidence="4">hydroxyacid-oxoacid transhydrogenase</fullName>
        <ecNumber evidence="4">1.1.99.24</ecNumber>
    </recommendedName>
</protein>
<feature type="region of interest" description="Disordered" evidence="9">
    <location>
        <begin position="438"/>
        <end position="459"/>
    </location>
</feature>
<name>A0A1N7ILV2_9PROT</name>
<evidence type="ECO:0000256" key="7">
    <source>
        <dbReference type="ARBA" id="ARBA00049243"/>
    </source>
</evidence>
<dbReference type="EMBL" id="FTOA01000001">
    <property type="protein sequence ID" value="SIS38044.1"/>
    <property type="molecule type" value="Genomic_DNA"/>
</dbReference>